<organism evidence="2 3">
    <name type="scientific">Kwoniella dendrophila CBS 6074</name>
    <dbReference type="NCBI Taxonomy" id="1295534"/>
    <lineage>
        <taxon>Eukaryota</taxon>
        <taxon>Fungi</taxon>
        <taxon>Dikarya</taxon>
        <taxon>Basidiomycota</taxon>
        <taxon>Agaricomycotina</taxon>
        <taxon>Tremellomycetes</taxon>
        <taxon>Tremellales</taxon>
        <taxon>Cryptococcaceae</taxon>
        <taxon>Kwoniella</taxon>
    </lineage>
</organism>
<protein>
    <submittedName>
        <fullName evidence="2">Uncharacterized protein</fullName>
    </submittedName>
</protein>
<dbReference type="Proteomes" id="UP001355207">
    <property type="component" value="Chromosome 5"/>
</dbReference>
<dbReference type="RefSeq" id="XP_066075983.1">
    <property type="nucleotide sequence ID" value="XM_066219886.1"/>
</dbReference>
<feature type="compositionally biased region" description="Polar residues" evidence="1">
    <location>
        <begin position="465"/>
        <end position="475"/>
    </location>
</feature>
<gene>
    <name evidence="2" type="ORF">L201_004138</name>
</gene>
<evidence type="ECO:0000313" key="3">
    <source>
        <dbReference type="Proteomes" id="UP001355207"/>
    </source>
</evidence>
<dbReference type="AlphaFoldDB" id="A0AAX4JXF1"/>
<dbReference type="GeneID" id="91094808"/>
<accession>A0AAX4JXF1</accession>
<feature type="compositionally biased region" description="Polar residues" evidence="1">
    <location>
        <begin position="398"/>
        <end position="417"/>
    </location>
</feature>
<dbReference type="EMBL" id="CP144102">
    <property type="protein sequence ID" value="WWC89220.1"/>
    <property type="molecule type" value="Genomic_DNA"/>
</dbReference>
<feature type="region of interest" description="Disordered" evidence="1">
    <location>
        <begin position="186"/>
        <end position="225"/>
    </location>
</feature>
<evidence type="ECO:0000313" key="2">
    <source>
        <dbReference type="EMBL" id="WWC89220.1"/>
    </source>
</evidence>
<keyword evidence="3" id="KW-1185">Reference proteome</keyword>
<proteinExistence type="predicted"/>
<evidence type="ECO:0000256" key="1">
    <source>
        <dbReference type="SAM" id="MobiDB-lite"/>
    </source>
</evidence>
<feature type="compositionally biased region" description="Polar residues" evidence="1">
    <location>
        <begin position="186"/>
        <end position="219"/>
    </location>
</feature>
<name>A0AAX4JXF1_9TREE</name>
<sequence>MVVETPIKATYAKVLSLSQWITYFHPINGIFRSPSNEGKSIEHLDIDLRYVEHEYEISKSLKQDQELPINKEINLPRVVVLTLRGGEYVQDDESRMESLAEVLSAINPVEVHWVNAATDPSEQLTFATHLVHPAIIAAGELWSKNGSLRKLVVQGGFPVPNLTAPTPFSLTPATTPCPSPGPHKTTFGSLSMSRPTSPTTSKFGHSLTTSGLPALSTTKPKPVDEERLKARAERERLAEYSLKPRFEYAFGTWTVDELRWRLDGRYTPACKLSIITHLFRAFGTSFPSSSRKFDVDVPSMIVFTTVPRGIISEISALPDKLGLDAEVKQYLEDVMFVSIEKSHCPVARAWETESEGIEERERQGQRIKAEMLLLQNTSTEFELVPLSELIRVNQPTLNLPEQQNDDNGASPAISDTSVLPGETETSTEDERDEAITPELGSSLFVNPSDLAKTEEKGQGKKIDNDNPSLNSSLIL</sequence>
<feature type="compositionally biased region" description="Basic and acidic residues" evidence="1">
    <location>
        <begin position="451"/>
        <end position="464"/>
    </location>
</feature>
<reference evidence="2 3" key="1">
    <citation type="submission" date="2024-01" db="EMBL/GenBank/DDBJ databases">
        <title>Comparative genomics of Cryptococcus and Kwoniella reveals pathogenesis evolution and contrasting modes of karyotype evolution via chromosome fusion or intercentromeric recombination.</title>
        <authorList>
            <person name="Coelho M.A."/>
            <person name="David-Palma M."/>
            <person name="Shea T."/>
            <person name="Bowers K."/>
            <person name="McGinley-Smith S."/>
            <person name="Mohammad A.W."/>
            <person name="Gnirke A."/>
            <person name="Yurkov A.M."/>
            <person name="Nowrousian M."/>
            <person name="Sun S."/>
            <person name="Cuomo C.A."/>
            <person name="Heitman J."/>
        </authorList>
    </citation>
    <scope>NUCLEOTIDE SEQUENCE [LARGE SCALE GENOMIC DNA]</scope>
    <source>
        <strain evidence="2 3">CBS 6074</strain>
    </source>
</reference>
<feature type="region of interest" description="Disordered" evidence="1">
    <location>
        <begin position="398"/>
        <end position="475"/>
    </location>
</feature>